<keyword evidence="3" id="KW-0238">DNA-binding</keyword>
<evidence type="ECO:0000256" key="1">
    <source>
        <dbReference type="ARBA" id="ARBA00004123"/>
    </source>
</evidence>
<evidence type="ECO:0008006" key="9">
    <source>
        <dbReference type="Google" id="ProtNLM"/>
    </source>
</evidence>
<feature type="region of interest" description="Disordered" evidence="6">
    <location>
        <begin position="85"/>
        <end position="117"/>
    </location>
</feature>
<dbReference type="OrthoDB" id="5418899at2759"/>
<dbReference type="GO" id="GO:0005634">
    <property type="term" value="C:nucleus"/>
    <property type="evidence" value="ECO:0007669"/>
    <property type="project" value="UniProtKB-SubCell"/>
</dbReference>
<evidence type="ECO:0000256" key="2">
    <source>
        <dbReference type="ARBA" id="ARBA00023015"/>
    </source>
</evidence>
<dbReference type="GO" id="GO:0008270">
    <property type="term" value="F:zinc ion binding"/>
    <property type="evidence" value="ECO:0007669"/>
    <property type="project" value="InterPro"/>
</dbReference>
<dbReference type="InterPro" id="IPR021858">
    <property type="entry name" value="Fun_TF"/>
</dbReference>
<dbReference type="InterPro" id="IPR036864">
    <property type="entry name" value="Zn2-C6_fun-type_DNA-bd_sf"/>
</dbReference>
<keyword evidence="5" id="KW-0539">Nucleus</keyword>
<evidence type="ECO:0000313" key="7">
    <source>
        <dbReference type="EMBL" id="ODM20815.1"/>
    </source>
</evidence>
<evidence type="ECO:0000256" key="5">
    <source>
        <dbReference type="ARBA" id="ARBA00023242"/>
    </source>
</evidence>
<dbReference type="AlphaFoldDB" id="A0A1E3BIN3"/>
<keyword evidence="4" id="KW-0804">Transcription</keyword>
<keyword evidence="2" id="KW-0805">Transcription regulation</keyword>
<evidence type="ECO:0000256" key="4">
    <source>
        <dbReference type="ARBA" id="ARBA00023163"/>
    </source>
</evidence>
<gene>
    <name evidence="7" type="ORF">SI65_03868</name>
</gene>
<protein>
    <recommendedName>
        <fullName evidence="9">Zn(2)-C6 fungal-type domain-containing protein</fullName>
    </recommendedName>
</protein>
<comment type="caution">
    <text evidence="7">The sequence shown here is derived from an EMBL/GenBank/DDBJ whole genome shotgun (WGS) entry which is preliminary data.</text>
</comment>
<dbReference type="GO" id="GO:0000976">
    <property type="term" value="F:transcription cis-regulatory region binding"/>
    <property type="evidence" value="ECO:0007669"/>
    <property type="project" value="TreeGrafter"/>
</dbReference>
<evidence type="ECO:0000256" key="6">
    <source>
        <dbReference type="SAM" id="MobiDB-lite"/>
    </source>
</evidence>
<accession>A0A1E3BIN3</accession>
<comment type="subcellular location">
    <subcellularLocation>
        <location evidence="1">Nucleus</location>
    </subcellularLocation>
</comment>
<evidence type="ECO:0000256" key="3">
    <source>
        <dbReference type="ARBA" id="ARBA00023125"/>
    </source>
</evidence>
<dbReference type="EMBL" id="JXNT01000003">
    <property type="protein sequence ID" value="ODM20815.1"/>
    <property type="molecule type" value="Genomic_DNA"/>
</dbReference>
<keyword evidence="8" id="KW-1185">Reference proteome</keyword>
<reference evidence="7 8" key="1">
    <citation type="journal article" date="2016" name="BMC Genomics">
        <title>Comparative genomic and transcriptomic analyses of the Fuzhuan brick tea-fermentation fungus Aspergillus cristatus.</title>
        <authorList>
            <person name="Ge Y."/>
            <person name="Wang Y."/>
            <person name="Liu Y."/>
            <person name="Tan Y."/>
            <person name="Ren X."/>
            <person name="Zhang X."/>
            <person name="Hyde K.D."/>
            <person name="Liu Y."/>
            <person name="Liu Z."/>
        </authorList>
    </citation>
    <scope>NUCLEOTIDE SEQUENCE [LARGE SCALE GENOMIC DNA]</scope>
    <source>
        <strain evidence="7 8">GZAAS20.1005</strain>
    </source>
</reference>
<evidence type="ECO:0000313" key="8">
    <source>
        <dbReference type="Proteomes" id="UP000094569"/>
    </source>
</evidence>
<dbReference type="PANTHER" id="PTHR37534">
    <property type="entry name" value="TRANSCRIPTIONAL ACTIVATOR PROTEIN UGA3"/>
    <property type="match status" value="1"/>
</dbReference>
<sequence>MRSYSGCLTCNGRKLKCDEAKPNCAKHQGVNERESAGEINNSPLCSTRITVKVPNKRKCQNLSVFHSAHVRQVTFVQVEDPWAPDNETITDAEEGDTDRGTDTGVENTNSGRHEMSDYGSVQSHSLQYAPALDAPQENTPPIYSAENFDLDPFDRVITSHLVQHFQQGPGQWMDLFDTTAYFSAKVPVLAASRPLLKSAVCVSAKHLRHLYQTSAPLRNNFGLPMADEETWQYQSAKHYDQALGRLKTAINLETYVENPSDKEEMLAAVAILCTFELMDAPGSAWRAHLDALPLFNDNATSMSAQSTIIIPRTAIKGPIFWSLARQDLLCAFISETQTRLNLKDLRLWQNAGLATDEHGALLPCSHLSMADIHNSSGVEEDMKSNELTWILGKISNHLTAGDALAPEDFALPPGQWLPIGMNQEYLLHRWNMLMAELDNWRDTLPPSFNATARTRAWGLANSQRSLSLDTFEQIWFDLPLCAATMQSYHQANILLLANEPQESTDIWSTVSARLRSYRHALREVLHHAREICGISLANLGDSGRVNSVQALFAAGQVFQEPREQDALLEILFGIERDLGWTTKYHVARLTDEWARGSQDNHVGRIEQGDWP</sequence>
<proteinExistence type="predicted"/>
<dbReference type="VEuPathDB" id="FungiDB:SI65_03868"/>
<dbReference type="SUPFAM" id="SSF57701">
    <property type="entry name" value="Zn2/Cys6 DNA-binding domain"/>
    <property type="match status" value="1"/>
</dbReference>
<dbReference type="GO" id="GO:0045944">
    <property type="term" value="P:positive regulation of transcription by RNA polymerase II"/>
    <property type="evidence" value="ECO:0007669"/>
    <property type="project" value="TreeGrafter"/>
</dbReference>
<organism evidence="7 8">
    <name type="scientific">Aspergillus cristatus</name>
    <name type="common">Chinese Fuzhuan brick tea-fermentation fungus</name>
    <name type="synonym">Eurotium cristatum</name>
    <dbReference type="NCBI Taxonomy" id="573508"/>
    <lineage>
        <taxon>Eukaryota</taxon>
        <taxon>Fungi</taxon>
        <taxon>Dikarya</taxon>
        <taxon>Ascomycota</taxon>
        <taxon>Pezizomycotina</taxon>
        <taxon>Eurotiomycetes</taxon>
        <taxon>Eurotiomycetidae</taxon>
        <taxon>Eurotiales</taxon>
        <taxon>Aspergillaceae</taxon>
        <taxon>Aspergillus</taxon>
        <taxon>Aspergillus subgen. Aspergillus</taxon>
    </lineage>
</organism>
<dbReference type="InterPro" id="IPR001138">
    <property type="entry name" value="Zn2Cys6_DnaBD"/>
</dbReference>
<dbReference type="GO" id="GO:0000981">
    <property type="term" value="F:DNA-binding transcription factor activity, RNA polymerase II-specific"/>
    <property type="evidence" value="ECO:0007669"/>
    <property type="project" value="InterPro"/>
</dbReference>
<dbReference type="Pfam" id="PF11951">
    <property type="entry name" value="Fungal_trans_2"/>
    <property type="match status" value="1"/>
</dbReference>
<name>A0A1E3BIN3_ASPCR</name>
<dbReference type="Proteomes" id="UP000094569">
    <property type="component" value="Unassembled WGS sequence"/>
</dbReference>
<dbReference type="STRING" id="573508.A0A1E3BIN3"/>
<dbReference type="CDD" id="cd00067">
    <property type="entry name" value="GAL4"/>
    <property type="match status" value="1"/>
</dbReference>
<dbReference type="PANTHER" id="PTHR37534:SF9">
    <property type="entry name" value="ZN(II)2CYS6 TRANSCRIPTION FACTOR (EUROFUNG)"/>
    <property type="match status" value="1"/>
</dbReference>